<accession>A0A834ZH46</accession>
<dbReference type="PANTHER" id="PTHR45979:SF31">
    <property type="entry name" value="POLYMERASE NUCLEOTIDYL TRANSFERASE DOMAIN-CONTAINING PROTEIN"/>
    <property type="match status" value="1"/>
</dbReference>
<dbReference type="PANTHER" id="PTHR45979">
    <property type="entry name" value="PAP/OAS1 SUBSTRATE-BINDING DOMAIN SUPERFAMILY"/>
    <property type="match status" value="1"/>
</dbReference>
<evidence type="ECO:0000259" key="3">
    <source>
        <dbReference type="Pfam" id="PF26180"/>
    </source>
</evidence>
<keyword evidence="5" id="KW-1185">Reference proteome</keyword>
<dbReference type="OrthoDB" id="273917at2759"/>
<feature type="compositionally biased region" description="Polar residues" evidence="1">
    <location>
        <begin position="906"/>
        <end position="927"/>
    </location>
</feature>
<evidence type="ECO:0000313" key="5">
    <source>
        <dbReference type="Proteomes" id="UP000655225"/>
    </source>
</evidence>
<dbReference type="Proteomes" id="UP000655225">
    <property type="component" value="Unassembled WGS sequence"/>
</dbReference>
<feature type="domain" description="PAP/OAS1 substrate-binding-related" evidence="3">
    <location>
        <begin position="189"/>
        <end position="390"/>
    </location>
</feature>
<dbReference type="Pfam" id="PF22600">
    <property type="entry name" value="MTPAP-like_central"/>
    <property type="match status" value="1"/>
</dbReference>
<dbReference type="EMBL" id="JABCRI010000007">
    <property type="protein sequence ID" value="KAF8402502.1"/>
    <property type="molecule type" value="Genomic_DNA"/>
</dbReference>
<dbReference type="InterPro" id="IPR043519">
    <property type="entry name" value="NT_sf"/>
</dbReference>
<gene>
    <name evidence="4" type="ORF">HHK36_010587</name>
</gene>
<reference evidence="4 5" key="1">
    <citation type="submission" date="2020-04" db="EMBL/GenBank/DDBJ databases">
        <title>Plant Genome Project.</title>
        <authorList>
            <person name="Zhang R.-G."/>
        </authorList>
    </citation>
    <scope>NUCLEOTIDE SEQUENCE [LARGE SCALE GENOMIC DNA]</scope>
    <source>
        <strain evidence="4">YNK0</strain>
        <tissue evidence="4">Leaf</tissue>
    </source>
</reference>
<dbReference type="InterPro" id="IPR058921">
    <property type="entry name" value="PAP/OAS1-rel"/>
</dbReference>
<sequence length="957" mass="106236">MGDLQVCSPPRDGMLTEERLFPSSLSSSVSSSSSSSDPPHPLLIGADCWLKAEQTTQEIIWRVQPTVVSEQRRRKVIDYLQRLIRGYLGIEAFPFGSVPLKTYLPDGDIDLTALSSQNVEDSLPSDVHAVLESEEENKDAEFEVKDVQYIHAEVKLVKCLVQNIVVDISFNQVGGLCSLCFLEQVDLLIGKDHLFKRSVILIKAWCYYESRILGAHHGLISTYALETLVLYIFHLFHSSLNGPLAVLYRFLDYFSKFDWDNYCISLNGPVCISSLPDIVAETPENGGDDLLFSKEFLRNCVNMFWVPSKGPETNSRAFPQKHFNIVDPLKENNNLGRSVSKANDDPNWPVGNFHRIRSAFSYGARKLGRILLLPGENIADELNKFFINTLDRHVSGQRPDVQDPVLPFGANGSSSASSFSDIDTCAEDKLVPESPSGDYNGITEKSMFDSQGSSCEGINNIRISGTENNFGSRISSEPPKYFAKVVPSPIVLEADCPANGNAVSRYHLAEDTRDLATSKNHGLRITNEKPKSSPLRSEAGTSLLWKAHDGPRLAGLFKENGKIGNGNPDQTNPAYSIFENKGSSRLERAPDQEKGFVLRRDLKENQLVKNGTINSCSNRECLNPVGSKYGTLISSPVTCPSEDLYLNYRDWDLDGTAGSPEALIFLADLSGDYESHSRSLQYGQLCHDYALSMPVLPNPPSSSQFRNKNAWDTLRQSVQLQWNVFSHMNVNGVKPFYPVNPPKVSGTAFGVEEKSKPRGTGTYFPVTLVFLVELSRWQGLLSQSAPMFEILQNHHPFKEKPSRGRGRNQVSVTHGQLQRHPRNNVRAAAPPETNLLEKGILELSQAQISVLPGRGKTGLSDFHQSGRPAMRGLSHANGFLLPSDRLEIGSFVFPLGLHSLDRSRQPDSGTSDTQGSTPSLPTPSMQRQRPMFSMNQERIAVQSYRLKDEDDFPPLSI</sequence>
<protein>
    <submittedName>
        <fullName evidence="4">Uncharacterized protein</fullName>
    </submittedName>
</protein>
<dbReference type="CDD" id="cd05402">
    <property type="entry name" value="NT_PAP_TUTase"/>
    <property type="match status" value="1"/>
</dbReference>
<organism evidence="4 5">
    <name type="scientific">Tetracentron sinense</name>
    <name type="common">Spur-leaf</name>
    <dbReference type="NCBI Taxonomy" id="13715"/>
    <lineage>
        <taxon>Eukaryota</taxon>
        <taxon>Viridiplantae</taxon>
        <taxon>Streptophyta</taxon>
        <taxon>Embryophyta</taxon>
        <taxon>Tracheophyta</taxon>
        <taxon>Spermatophyta</taxon>
        <taxon>Magnoliopsida</taxon>
        <taxon>Trochodendrales</taxon>
        <taxon>Trochodendraceae</taxon>
        <taxon>Tetracentron</taxon>
    </lineage>
</organism>
<evidence type="ECO:0000259" key="2">
    <source>
        <dbReference type="Pfam" id="PF22600"/>
    </source>
</evidence>
<dbReference type="AlphaFoldDB" id="A0A834ZH46"/>
<proteinExistence type="predicted"/>
<dbReference type="Gene3D" id="1.10.1410.10">
    <property type="match status" value="1"/>
</dbReference>
<feature type="region of interest" description="Disordered" evidence="1">
    <location>
        <begin position="902"/>
        <end position="957"/>
    </location>
</feature>
<feature type="domain" description="Poly(A) RNA polymerase mitochondrial-like central palm" evidence="2">
    <location>
        <begin position="57"/>
        <end position="176"/>
    </location>
</feature>
<evidence type="ECO:0000313" key="4">
    <source>
        <dbReference type="EMBL" id="KAF8402502.1"/>
    </source>
</evidence>
<name>A0A834ZH46_TETSI</name>
<dbReference type="Pfam" id="PF26180">
    <property type="entry name" value="PAP-OAS1"/>
    <property type="match status" value="1"/>
</dbReference>
<evidence type="ECO:0000256" key="1">
    <source>
        <dbReference type="SAM" id="MobiDB-lite"/>
    </source>
</evidence>
<dbReference type="SUPFAM" id="SSF81301">
    <property type="entry name" value="Nucleotidyltransferase"/>
    <property type="match status" value="1"/>
</dbReference>
<dbReference type="InterPro" id="IPR058920">
    <property type="entry name" value="PAP-OAS1-bd-rel"/>
</dbReference>
<dbReference type="Gene3D" id="3.30.460.10">
    <property type="entry name" value="Beta Polymerase, domain 2"/>
    <property type="match status" value="1"/>
</dbReference>
<dbReference type="OMA" id="IFVQPFH"/>
<comment type="caution">
    <text evidence="4">The sequence shown here is derived from an EMBL/GenBank/DDBJ whole genome shotgun (WGS) entry which is preliminary data.</text>
</comment>
<dbReference type="SUPFAM" id="SSF81631">
    <property type="entry name" value="PAP/OAS1 substrate-binding domain"/>
    <property type="match status" value="1"/>
</dbReference>
<dbReference type="InterPro" id="IPR054708">
    <property type="entry name" value="MTPAP-like_central"/>
</dbReference>